<dbReference type="PANTHER" id="PTHR45625:SF4">
    <property type="entry name" value="PEPTIDYLPROLYL ISOMERASE DOMAIN AND WD REPEAT-CONTAINING PROTEIN 1"/>
    <property type="match status" value="1"/>
</dbReference>
<dbReference type="SUPFAM" id="SSF50891">
    <property type="entry name" value="Cyclophilin-like"/>
    <property type="match status" value="1"/>
</dbReference>
<reference evidence="6 7" key="1">
    <citation type="submission" date="2020-08" db="EMBL/GenBank/DDBJ databases">
        <title>Functional genomics of gut bacteria from endangered species of beetles.</title>
        <authorList>
            <person name="Carlos-Shanley C."/>
        </authorList>
    </citation>
    <scope>NUCLEOTIDE SEQUENCE [LARGE SCALE GENOMIC DNA]</scope>
    <source>
        <strain evidence="6 7">S00245</strain>
    </source>
</reference>
<comment type="caution">
    <text evidence="6">The sequence shown here is derived from an EMBL/GenBank/DDBJ whole genome shotgun (WGS) entry which is preliminary data.</text>
</comment>
<gene>
    <name evidence="6" type="ORF">HNO88_001499</name>
</gene>
<name>A0A7W7K901_9SPHN</name>
<dbReference type="EC" id="5.2.1.8" evidence="1"/>
<feature type="chain" id="PRO_5030836913" description="peptidylprolyl isomerase" evidence="4">
    <location>
        <begin position="23"/>
        <end position="224"/>
    </location>
</feature>
<keyword evidence="4" id="KW-0732">Signal</keyword>
<evidence type="ECO:0000256" key="1">
    <source>
        <dbReference type="ARBA" id="ARBA00013194"/>
    </source>
</evidence>
<dbReference type="AlphaFoldDB" id="A0A7W7K901"/>
<evidence type="ECO:0000313" key="7">
    <source>
        <dbReference type="Proteomes" id="UP000555448"/>
    </source>
</evidence>
<dbReference type="InterPro" id="IPR044666">
    <property type="entry name" value="Cyclophilin_A-like"/>
</dbReference>
<evidence type="ECO:0000313" key="6">
    <source>
        <dbReference type="EMBL" id="MBB4858180.1"/>
    </source>
</evidence>
<dbReference type="Pfam" id="PF00160">
    <property type="entry name" value="Pro_isomerase"/>
    <property type="match status" value="1"/>
</dbReference>
<evidence type="ECO:0000256" key="4">
    <source>
        <dbReference type="SAM" id="SignalP"/>
    </source>
</evidence>
<keyword evidence="2" id="KW-0697">Rotamase</keyword>
<organism evidence="6 7">
    <name type="scientific">Novosphingobium chloroacetimidivorans</name>
    <dbReference type="NCBI Taxonomy" id="1428314"/>
    <lineage>
        <taxon>Bacteria</taxon>
        <taxon>Pseudomonadati</taxon>
        <taxon>Pseudomonadota</taxon>
        <taxon>Alphaproteobacteria</taxon>
        <taxon>Sphingomonadales</taxon>
        <taxon>Sphingomonadaceae</taxon>
        <taxon>Novosphingobium</taxon>
    </lineage>
</organism>
<evidence type="ECO:0000256" key="2">
    <source>
        <dbReference type="ARBA" id="ARBA00023110"/>
    </source>
</evidence>
<proteinExistence type="predicted"/>
<evidence type="ECO:0000259" key="5">
    <source>
        <dbReference type="PROSITE" id="PS50072"/>
    </source>
</evidence>
<dbReference type="Gene3D" id="2.40.100.10">
    <property type="entry name" value="Cyclophilin-like"/>
    <property type="match status" value="1"/>
</dbReference>
<evidence type="ECO:0000256" key="3">
    <source>
        <dbReference type="ARBA" id="ARBA00023235"/>
    </source>
</evidence>
<dbReference type="PANTHER" id="PTHR45625">
    <property type="entry name" value="PEPTIDYL-PROLYL CIS-TRANS ISOMERASE-RELATED"/>
    <property type="match status" value="1"/>
</dbReference>
<protein>
    <recommendedName>
        <fullName evidence="1">peptidylprolyl isomerase</fullName>
        <ecNumber evidence="1">5.2.1.8</ecNumber>
    </recommendedName>
</protein>
<accession>A0A7W7K901</accession>
<dbReference type="InterPro" id="IPR029000">
    <property type="entry name" value="Cyclophilin-like_dom_sf"/>
</dbReference>
<dbReference type="EMBL" id="JACHLR010000005">
    <property type="protein sequence ID" value="MBB4858180.1"/>
    <property type="molecule type" value="Genomic_DNA"/>
</dbReference>
<feature type="domain" description="PPIase cyclophilin-type" evidence="5">
    <location>
        <begin position="35"/>
        <end position="199"/>
    </location>
</feature>
<dbReference type="RefSeq" id="WP_184243638.1">
    <property type="nucleotide sequence ID" value="NZ_JACHLR010000005.1"/>
</dbReference>
<dbReference type="PROSITE" id="PS50072">
    <property type="entry name" value="CSA_PPIASE_2"/>
    <property type="match status" value="1"/>
</dbReference>
<dbReference type="InterPro" id="IPR002130">
    <property type="entry name" value="Cyclophilin-type_PPIase_dom"/>
</dbReference>
<sequence>MLKRFAPLLAPALLALTGAGPAQTPAKDVYVAITTSAGTITVDLDAEHAPLTTANFLKYVDGRRFDGTAFYRSMHLDWGTPPNGLIQGGTQNEPTRTFKPVAHEPTSQTGLLHKRGTISMARFAPGTATGDFSIMVSDQPGLDARPDAPDADGKAGFAAFGQVVGGMEVVDRIWDMPRSATKGAGVMKGQMLDPVVKIVSVRRVAGPPAPVSGAPAVPSAAGTD</sequence>
<dbReference type="Proteomes" id="UP000555448">
    <property type="component" value="Unassembled WGS sequence"/>
</dbReference>
<keyword evidence="3 6" id="KW-0413">Isomerase</keyword>
<keyword evidence="7" id="KW-1185">Reference proteome</keyword>
<feature type="signal peptide" evidence="4">
    <location>
        <begin position="1"/>
        <end position="22"/>
    </location>
</feature>
<dbReference type="GO" id="GO:0003755">
    <property type="term" value="F:peptidyl-prolyl cis-trans isomerase activity"/>
    <property type="evidence" value="ECO:0007669"/>
    <property type="project" value="UniProtKB-KW"/>
</dbReference>